<comment type="caution">
    <text evidence="3">The sequence shown here is derived from an EMBL/GenBank/DDBJ whole genome shotgun (WGS) entry which is preliminary data.</text>
</comment>
<dbReference type="EMBL" id="MRZV01000174">
    <property type="protein sequence ID" value="PIK56490.1"/>
    <property type="molecule type" value="Genomic_DNA"/>
</dbReference>
<dbReference type="InterPro" id="IPR006880">
    <property type="entry name" value="INO80B_C"/>
</dbReference>
<name>A0A2G8L8M6_STIJA</name>
<evidence type="ECO:0000256" key="1">
    <source>
        <dbReference type="SAM" id="MobiDB-lite"/>
    </source>
</evidence>
<gene>
    <name evidence="3" type="ORF">BSL78_06605</name>
</gene>
<dbReference type="Gene3D" id="3.30.60.190">
    <property type="match status" value="1"/>
</dbReference>
<dbReference type="CDD" id="cd23021">
    <property type="entry name" value="zf-HIT_IN80B"/>
    <property type="match status" value="1"/>
</dbReference>
<dbReference type="GO" id="GO:0031011">
    <property type="term" value="C:Ino80 complex"/>
    <property type="evidence" value="ECO:0007669"/>
    <property type="project" value="InterPro"/>
</dbReference>
<feature type="region of interest" description="Disordered" evidence="1">
    <location>
        <begin position="79"/>
        <end position="107"/>
    </location>
</feature>
<evidence type="ECO:0000313" key="3">
    <source>
        <dbReference type="EMBL" id="PIK56490.1"/>
    </source>
</evidence>
<dbReference type="AlphaFoldDB" id="A0A2G8L8M6"/>
<dbReference type="Pfam" id="PF04438">
    <property type="entry name" value="zf-HIT"/>
    <property type="match status" value="1"/>
</dbReference>
<organism evidence="3 4">
    <name type="scientific">Stichopus japonicus</name>
    <name type="common">Sea cucumber</name>
    <dbReference type="NCBI Taxonomy" id="307972"/>
    <lineage>
        <taxon>Eukaryota</taxon>
        <taxon>Metazoa</taxon>
        <taxon>Echinodermata</taxon>
        <taxon>Eleutherozoa</taxon>
        <taxon>Echinozoa</taxon>
        <taxon>Holothuroidea</taxon>
        <taxon>Aspidochirotacea</taxon>
        <taxon>Aspidochirotida</taxon>
        <taxon>Stichopodidae</taxon>
        <taxon>Apostichopus</taxon>
    </lineage>
</organism>
<feature type="domain" description="INO80 complex subunit B-like conserved region" evidence="2">
    <location>
        <begin position="250"/>
        <end position="307"/>
    </location>
</feature>
<evidence type="ECO:0000313" key="4">
    <source>
        <dbReference type="Proteomes" id="UP000230750"/>
    </source>
</evidence>
<proteinExistence type="predicted"/>
<dbReference type="InterPro" id="IPR029523">
    <property type="entry name" value="INO80B/Ies2"/>
</dbReference>
<sequence>MKRGRPKVRWADRINEITGMNICAAHQYAQDRSGWNVIINRVTKEPAPVKKVPVVAPPVTPALEELEAREPELAVLNKKPKKHKHKKHKKRRDLMYPSQLTSTSITEPDGALPHLKLKIKLGGETFATKSVSRSSVTDAVLTEQELQIEEEDEEDDKVMEEEGDAFEGNLDQEEEDLPILDAEIVDEDDEEAWLEALEAGELNEHGELKKEKDVNLLTTRQKALLQMKADHQEQLWELPLPAEPSELTEEMIRKRAKQTIERLLKKQEVKSKLNKIGKPRKKTEGSPQVRYINSLNHGFSLSYPEGLEFPLSKSATKTPPPMAIPCGVEGCKNTKKYSCSKTGVPLCSLECYKENQRLSEIPAI</sequence>
<dbReference type="Proteomes" id="UP000230750">
    <property type="component" value="Unassembled WGS sequence"/>
</dbReference>
<reference evidence="3 4" key="1">
    <citation type="journal article" date="2017" name="PLoS Biol.">
        <title>The sea cucumber genome provides insights into morphological evolution and visceral regeneration.</title>
        <authorList>
            <person name="Zhang X."/>
            <person name="Sun L."/>
            <person name="Yuan J."/>
            <person name="Sun Y."/>
            <person name="Gao Y."/>
            <person name="Zhang L."/>
            <person name="Li S."/>
            <person name="Dai H."/>
            <person name="Hamel J.F."/>
            <person name="Liu C."/>
            <person name="Yu Y."/>
            <person name="Liu S."/>
            <person name="Lin W."/>
            <person name="Guo K."/>
            <person name="Jin S."/>
            <person name="Xu P."/>
            <person name="Storey K.B."/>
            <person name="Huan P."/>
            <person name="Zhang T."/>
            <person name="Zhou Y."/>
            <person name="Zhang J."/>
            <person name="Lin C."/>
            <person name="Li X."/>
            <person name="Xing L."/>
            <person name="Huo D."/>
            <person name="Sun M."/>
            <person name="Wang L."/>
            <person name="Mercier A."/>
            <person name="Li F."/>
            <person name="Yang H."/>
            <person name="Xiang J."/>
        </authorList>
    </citation>
    <scope>NUCLEOTIDE SEQUENCE [LARGE SCALE GENOMIC DNA]</scope>
    <source>
        <strain evidence="3">Shaxun</strain>
        <tissue evidence="3">Muscle</tissue>
    </source>
</reference>
<dbReference type="InterPro" id="IPR007529">
    <property type="entry name" value="Znf_HIT"/>
</dbReference>
<dbReference type="GO" id="GO:0006338">
    <property type="term" value="P:chromatin remodeling"/>
    <property type="evidence" value="ECO:0007669"/>
    <property type="project" value="InterPro"/>
</dbReference>
<evidence type="ECO:0000259" key="2">
    <source>
        <dbReference type="SMART" id="SM01406"/>
    </source>
</evidence>
<dbReference type="OrthoDB" id="2021186at2759"/>
<dbReference type="STRING" id="307972.A0A2G8L8M6"/>
<dbReference type="PANTHER" id="PTHR21561:SF12">
    <property type="entry name" value="INO80 COMPLEX SUBUNIT B"/>
    <property type="match status" value="1"/>
</dbReference>
<dbReference type="PANTHER" id="PTHR21561">
    <property type="entry name" value="INO80 COMPLEX SUBUNIT B"/>
    <property type="match status" value="1"/>
</dbReference>
<dbReference type="SMART" id="SM01406">
    <property type="entry name" value="PAPA-1"/>
    <property type="match status" value="1"/>
</dbReference>
<keyword evidence="4" id="KW-1185">Reference proteome</keyword>
<accession>A0A2G8L8M6</accession>
<protein>
    <submittedName>
        <fullName evidence="3">INO80 complex subunit B</fullName>
    </submittedName>
</protein>
<feature type="compositionally biased region" description="Basic residues" evidence="1">
    <location>
        <begin position="79"/>
        <end position="92"/>
    </location>
</feature>